<sequence length="291" mass="31368">MVQLNSCVDTVVKSSDTSLTAAAVRFPSVADDSFSLQLTSTDGNFPASLWLKSNTHMTEWECHLESMECSSYSTCTDGIQPQDLLSSIHAWLTASALSQSNTATQIDLKEGANGCMSILVAMRRPDSTTSLVSGFAIELLPLALDVASSMDATMAVLRRQMHVQDAPALTSLTSSPPFSMCYAMWTPALNTDSKYFALFENATAIRVLKAGTFRIQLTMHSASACHFDLYVNGTKTAALAKPTCVVPSILPRIWSPTVASATLAIDKHATLRLFGLQAQSVAKLTLFIEQV</sequence>
<evidence type="ECO:0000313" key="3">
    <source>
        <dbReference type="Proteomes" id="UP000332933"/>
    </source>
</evidence>
<accession>A0A485L689</accession>
<reference evidence="1" key="2">
    <citation type="submission" date="2019-06" db="EMBL/GenBank/DDBJ databases">
        <title>Genomics analysis of Aphanomyces spp. identifies a new class of oomycete effector associated with host adaptation.</title>
        <authorList>
            <person name="Gaulin E."/>
        </authorList>
    </citation>
    <scope>NUCLEOTIDE SEQUENCE</scope>
    <source>
        <strain evidence="1">CBS 578.67</strain>
    </source>
</reference>
<dbReference type="EMBL" id="CAADRA010005799">
    <property type="protein sequence ID" value="VFT92757.1"/>
    <property type="molecule type" value="Genomic_DNA"/>
</dbReference>
<dbReference type="OrthoDB" id="83823at2759"/>
<protein>
    <submittedName>
        <fullName evidence="2">Aste57867_15972 protein</fullName>
    </submittedName>
</protein>
<dbReference type="Proteomes" id="UP000332933">
    <property type="component" value="Unassembled WGS sequence"/>
</dbReference>
<name>A0A485L689_9STRA</name>
<evidence type="ECO:0000313" key="2">
    <source>
        <dbReference type="EMBL" id="VFT92757.1"/>
    </source>
</evidence>
<proteinExistence type="predicted"/>
<dbReference type="AlphaFoldDB" id="A0A485L689"/>
<keyword evidence="3" id="KW-1185">Reference proteome</keyword>
<dbReference type="EMBL" id="VJMH01005778">
    <property type="protein sequence ID" value="KAF0693023.1"/>
    <property type="molecule type" value="Genomic_DNA"/>
</dbReference>
<gene>
    <name evidence="2" type="primary">Aste57867_15972</name>
    <name evidence="1" type="ORF">As57867_015916</name>
    <name evidence="2" type="ORF">ASTE57867_15972</name>
</gene>
<reference evidence="2 3" key="1">
    <citation type="submission" date="2019-03" db="EMBL/GenBank/DDBJ databases">
        <authorList>
            <person name="Gaulin E."/>
            <person name="Dumas B."/>
        </authorList>
    </citation>
    <scope>NUCLEOTIDE SEQUENCE [LARGE SCALE GENOMIC DNA]</scope>
    <source>
        <strain evidence="2">CBS 568.67</strain>
    </source>
</reference>
<evidence type="ECO:0000313" key="1">
    <source>
        <dbReference type="EMBL" id="KAF0693023.1"/>
    </source>
</evidence>
<organism evidence="2 3">
    <name type="scientific">Aphanomyces stellatus</name>
    <dbReference type="NCBI Taxonomy" id="120398"/>
    <lineage>
        <taxon>Eukaryota</taxon>
        <taxon>Sar</taxon>
        <taxon>Stramenopiles</taxon>
        <taxon>Oomycota</taxon>
        <taxon>Saprolegniomycetes</taxon>
        <taxon>Saprolegniales</taxon>
        <taxon>Verrucalvaceae</taxon>
        <taxon>Aphanomyces</taxon>
    </lineage>
</organism>